<name>A0A0N8PQQ3_9CHLR</name>
<dbReference type="InterPro" id="IPR011990">
    <property type="entry name" value="TPR-like_helical_dom_sf"/>
</dbReference>
<protein>
    <recommendedName>
        <fullName evidence="3">Tetratricopeptide repeat protein</fullName>
    </recommendedName>
</protein>
<feature type="non-terminal residue" evidence="1">
    <location>
        <position position="1"/>
    </location>
</feature>
<evidence type="ECO:0000313" key="1">
    <source>
        <dbReference type="EMBL" id="KPV47765.1"/>
    </source>
</evidence>
<gene>
    <name evidence="1" type="ORF">SE17_41685</name>
</gene>
<comment type="caution">
    <text evidence="1">The sequence shown here is derived from an EMBL/GenBank/DDBJ whole genome shotgun (WGS) entry which is preliminary data.</text>
</comment>
<evidence type="ECO:0008006" key="3">
    <source>
        <dbReference type="Google" id="ProtNLM"/>
    </source>
</evidence>
<feature type="non-terminal residue" evidence="1">
    <location>
        <position position="219"/>
    </location>
</feature>
<organism evidence="1 2">
    <name type="scientific">Kouleothrix aurantiaca</name>
    <dbReference type="NCBI Taxonomy" id="186479"/>
    <lineage>
        <taxon>Bacteria</taxon>
        <taxon>Bacillati</taxon>
        <taxon>Chloroflexota</taxon>
        <taxon>Chloroflexia</taxon>
        <taxon>Chloroflexales</taxon>
        <taxon>Roseiflexineae</taxon>
        <taxon>Roseiflexaceae</taxon>
        <taxon>Kouleothrix</taxon>
    </lineage>
</organism>
<reference evidence="1 2" key="1">
    <citation type="submission" date="2015-09" db="EMBL/GenBank/DDBJ databases">
        <title>Draft genome sequence of Kouleothrix aurantiaca JCM 19913.</title>
        <authorList>
            <person name="Hemp J."/>
        </authorList>
    </citation>
    <scope>NUCLEOTIDE SEQUENCE [LARGE SCALE GENOMIC DNA]</scope>
    <source>
        <strain evidence="1 2">COM-B</strain>
    </source>
</reference>
<dbReference type="AlphaFoldDB" id="A0A0N8PQQ3"/>
<proteinExistence type="predicted"/>
<evidence type="ECO:0000313" key="2">
    <source>
        <dbReference type="Proteomes" id="UP000050509"/>
    </source>
</evidence>
<sequence length="219" mass="24808">TNLDNILADMRFQQGQLLGDNPNSGYEQQILGMGYYLDAVGMERQQDFYYLNLGRSLMSIADIKRQQNNGQLGQPKANASVNDLLDMPSIEAAEQAVLQQTPLETMSYAQAVLERAQQLNSLNKDHYANLARLHNFWFGRLNQDPAQLNEAIDWYKRGHEIAPQDVTILNEYASAVALMGNYLSNQQKTAEAQTFYQQANELLADSKRLDPNYPDTSLR</sequence>
<dbReference type="SUPFAM" id="SSF48452">
    <property type="entry name" value="TPR-like"/>
    <property type="match status" value="1"/>
</dbReference>
<dbReference type="Proteomes" id="UP000050509">
    <property type="component" value="Unassembled WGS sequence"/>
</dbReference>
<dbReference type="EMBL" id="LJCR01003258">
    <property type="protein sequence ID" value="KPV47765.1"/>
    <property type="molecule type" value="Genomic_DNA"/>
</dbReference>
<dbReference type="Gene3D" id="1.25.40.10">
    <property type="entry name" value="Tetratricopeptide repeat domain"/>
    <property type="match status" value="1"/>
</dbReference>
<keyword evidence="2" id="KW-1185">Reference proteome</keyword>
<accession>A0A0N8PQQ3</accession>